<keyword evidence="3 5" id="KW-1133">Transmembrane helix</keyword>
<dbReference type="GO" id="GO:0012505">
    <property type="term" value="C:endomembrane system"/>
    <property type="evidence" value="ECO:0007669"/>
    <property type="project" value="UniProtKB-SubCell"/>
</dbReference>
<gene>
    <name evidence="6" type="ORF">A3B86_00595</name>
</gene>
<feature type="transmembrane region" description="Helical" evidence="5">
    <location>
        <begin position="12"/>
        <end position="30"/>
    </location>
</feature>
<evidence type="ECO:0000313" key="7">
    <source>
        <dbReference type="Proteomes" id="UP000176834"/>
    </source>
</evidence>
<keyword evidence="2 5" id="KW-0812">Transmembrane</keyword>
<dbReference type="InterPro" id="IPR006639">
    <property type="entry name" value="Preselin/SPP"/>
</dbReference>
<keyword evidence="4 5" id="KW-0472">Membrane</keyword>
<evidence type="ECO:0000256" key="5">
    <source>
        <dbReference type="SAM" id="Phobius"/>
    </source>
</evidence>
<evidence type="ECO:0000256" key="3">
    <source>
        <dbReference type="ARBA" id="ARBA00022989"/>
    </source>
</evidence>
<dbReference type="EMBL" id="MGJN01000004">
    <property type="protein sequence ID" value="OGN07578.1"/>
    <property type="molecule type" value="Genomic_DNA"/>
</dbReference>
<accession>A0A1F8F4H6</accession>
<feature type="transmembrane region" description="Helical" evidence="5">
    <location>
        <begin position="67"/>
        <end position="88"/>
    </location>
</feature>
<comment type="subcellular location">
    <subcellularLocation>
        <location evidence="1">Endomembrane system</location>
        <topology evidence="1">Multi-pass membrane protein</topology>
    </subcellularLocation>
</comment>
<dbReference type="InterPro" id="IPR010545">
    <property type="entry name" value="SPP"/>
</dbReference>
<proteinExistence type="predicted"/>
<feature type="transmembrane region" description="Helical" evidence="5">
    <location>
        <begin position="228"/>
        <end position="247"/>
    </location>
</feature>
<evidence type="ECO:0000256" key="2">
    <source>
        <dbReference type="ARBA" id="ARBA00022692"/>
    </source>
</evidence>
<dbReference type="Proteomes" id="UP000176834">
    <property type="component" value="Unassembled WGS sequence"/>
</dbReference>
<protein>
    <submittedName>
        <fullName evidence="6">Uncharacterized protein</fullName>
    </submittedName>
</protein>
<dbReference type="SMART" id="SM00730">
    <property type="entry name" value="PSN"/>
    <property type="match status" value="1"/>
</dbReference>
<name>A0A1F8F4H6_9BACT</name>
<organism evidence="6 7">
    <name type="scientific">Candidatus Yanofskybacteria bacterium RIFCSPHIGHO2_02_FULL_38_22b</name>
    <dbReference type="NCBI Taxonomy" id="1802673"/>
    <lineage>
        <taxon>Bacteria</taxon>
        <taxon>Candidatus Yanofskyibacteriota</taxon>
    </lineage>
</organism>
<feature type="transmembrane region" description="Helical" evidence="5">
    <location>
        <begin position="42"/>
        <end position="60"/>
    </location>
</feature>
<evidence type="ECO:0000256" key="4">
    <source>
        <dbReference type="ARBA" id="ARBA00023136"/>
    </source>
</evidence>
<evidence type="ECO:0000256" key="1">
    <source>
        <dbReference type="ARBA" id="ARBA00004127"/>
    </source>
</evidence>
<feature type="transmembrane region" description="Helical" evidence="5">
    <location>
        <begin position="94"/>
        <end position="111"/>
    </location>
</feature>
<dbReference type="AlphaFoldDB" id="A0A1F8F4H6"/>
<comment type="caution">
    <text evidence="6">The sequence shown here is derived from an EMBL/GenBank/DDBJ whole genome shotgun (WGS) entry which is preliminary data.</text>
</comment>
<sequence length="274" mass="30265">MVIKPGLFLKELILFIPTFLIGAIIAYRYAPLVEQSSIAPQFSFDGLGLFLVFFAVLILLMKRFRQVNVFAFRFFLLLIIFSGSQIIFGSFVDFPWDVLLAISLVAIFIMARNVFVHDVSIMFGIAGIASILGITISPNMGIALLVILSFYDILAVYWTKHMVQMARGMVESGAILGFVIPFEMGDFFYHKPEAGQKFGEKFMILGSGDIGLPLVFVSSVAATSISRAIIVAVFVVAGLFLTHLIFVNQKERKPMAALPPIATMTIIGYLISLI</sequence>
<feature type="transmembrane region" description="Helical" evidence="5">
    <location>
        <begin position="254"/>
        <end position="272"/>
    </location>
</feature>
<evidence type="ECO:0000313" key="6">
    <source>
        <dbReference type="EMBL" id="OGN07578.1"/>
    </source>
</evidence>
<dbReference type="GO" id="GO:0016020">
    <property type="term" value="C:membrane"/>
    <property type="evidence" value="ECO:0007669"/>
    <property type="project" value="InterPro"/>
</dbReference>
<dbReference type="GO" id="GO:0042500">
    <property type="term" value="F:aspartic endopeptidase activity, intramembrane cleaving"/>
    <property type="evidence" value="ECO:0007669"/>
    <property type="project" value="InterPro"/>
</dbReference>
<feature type="transmembrane region" description="Helical" evidence="5">
    <location>
        <begin position="202"/>
        <end position="222"/>
    </location>
</feature>
<dbReference type="Pfam" id="PF06550">
    <property type="entry name" value="SPP"/>
    <property type="match status" value="1"/>
</dbReference>
<reference evidence="6 7" key="1">
    <citation type="journal article" date="2016" name="Nat. Commun.">
        <title>Thousands of microbial genomes shed light on interconnected biogeochemical processes in an aquifer system.</title>
        <authorList>
            <person name="Anantharaman K."/>
            <person name="Brown C.T."/>
            <person name="Hug L.A."/>
            <person name="Sharon I."/>
            <person name="Castelle C.J."/>
            <person name="Probst A.J."/>
            <person name="Thomas B.C."/>
            <person name="Singh A."/>
            <person name="Wilkins M.J."/>
            <person name="Karaoz U."/>
            <person name="Brodie E.L."/>
            <person name="Williams K.H."/>
            <person name="Hubbard S.S."/>
            <person name="Banfield J.F."/>
        </authorList>
    </citation>
    <scope>NUCLEOTIDE SEQUENCE [LARGE SCALE GENOMIC DNA]</scope>
</reference>